<accession>A0A194Q4X6</accession>
<dbReference type="Proteomes" id="UP000053268">
    <property type="component" value="Unassembled WGS sequence"/>
</dbReference>
<dbReference type="Gene3D" id="3.20.20.80">
    <property type="entry name" value="Glycosidases"/>
    <property type="match status" value="2"/>
</dbReference>
<evidence type="ECO:0000259" key="4">
    <source>
        <dbReference type="SMART" id="SM00642"/>
    </source>
</evidence>
<evidence type="ECO:0000313" key="5">
    <source>
        <dbReference type="EMBL" id="KPI98465.1"/>
    </source>
</evidence>
<dbReference type="Gene3D" id="2.60.40.1180">
    <property type="entry name" value="Golgi alpha-mannosidase II"/>
    <property type="match status" value="1"/>
</dbReference>
<dbReference type="PANTHER" id="PTHR10357">
    <property type="entry name" value="ALPHA-AMYLASE FAMILY MEMBER"/>
    <property type="match status" value="1"/>
</dbReference>
<comment type="catalytic activity">
    <reaction evidence="1">
        <text>Hydrolysis of terminal, non-reducing (1-&gt;4)-linked alpha-D-glucose residues with release of alpha-D-glucose.</text>
        <dbReference type="EC" id="3.2.1.20"/>
    </reaction>
</comment>
<evidence type="ECO:0000256" key="3">
    <source>
        <dbReference type="SAM" id="SignalP"/>
    </source>
</evidence>
<reference evidence="5 6" key="1">
    <citation type="journal article" date="2015" name="Nat. Commun.">
        <title>Outbred genome sequencing and CRISPR/Cas9 gene editing in butterflies.</title>
        <authorList>
            <person name="Li X."/>
            <person name="Fan D."/>
            <person name="Zhang W."/>
            <person name="Liu G."/>
            <person name="Zhang L."/>
            <person name="Zhao L."/>
            <person name="Fang X."/>
            <person name="Chen L."/>
            <person name="Dong Y."/>
            <person name="Chen Y."/>
            <person name="Ding Y."/>
            <person name="Zhao R."/>
            <person name="Feng M."/>
            <person name="Zhu Y."/>
            <person name="Feng Y."/>
            <person name="Jiang X."/>
            <person name="Zhu D."/>
            <person name="Xiang H."/>
            <person name="Feng X."/>
            <person name="Li S."/>
            <person name="Wang J."/>
            <person name="Zhang G."/>
            <person name="Kronforst M.R."/>
            <person name="Wang W."/>
        </authorList>
    </citation>
    <scope>NUCLEOTIDE SEQUENCE [LARGE SCALE GENOMIC DNA]</scope>
    <source>
        <strain evidence="5">Ya'a_city_454_Px</strain>
        <tissue evidence="5">Whole body</tissue>
    </source>
</reference>
<dbReference type="InterPro" id="IPR013780">
    <property type="entry name" value="Glyco_hydro_b"/>
</dbReference>
<dbReference type="InterPro" id="IPR006047">
    <property type="entry name" value="GH13_cat_dom"/>
</dbReference>
<dbReference type="SUPFAM" id="SSF51445">
    <property type="entry name" value="(Trans)glycosidases"/>
    <property type="match status" value="1"/>
</dbReference>
<feature type="signal peptide" evidence="3">
    <location>
        <begin position="1"/>
        <end position="17"/>
    </location>
</feature>
<name>A0A194Q4X6_PAPXU</name>
<organism evidence="5 6">
    <name type="scientific">Papilio xuthus</name>
    <name type="common">Asian swallowtail butterfly</name>
    <dbReference type="NCBI Taxonomy" id="66420"/>
    <lineage>
        <taxon>Eukaryota</taxon>
        <taxon>Metazoa</taxon>
        <taxon>Ecdysozoa</taxon>
        <taxon>Arthropoda</taxon>
        <taxon>Hexapoda</taxon>
        <taxon>Insecta</taxon>
        <taxon>Pterygota</taxon>
        <taxon>Neoptera</taxon>
        <taxon>Endopterygota</taxon>
        <taxon>Lepidoptera</taxon>
        <taxon>Glossata</taxon>
        <taxon>Ditrysia</taxon>
        <taxon>Papilionoidea</taxon>
        <taxon>Papilionidae</taxon>
        <taxon>Papilioninae</taxon>
        <taxon>Papilio</taxon>
    </lineage>
</organism>
<dbReference type="AlphaFoldDB" id="A0A194Q4X6"/>
<dbReference type="InterPro" id="IPR017853">
    <property type="entry name" value="GH"/>
</dbReference>
<dbReference type="PANTHER" id="PTHR10357:SF179">
    <property type="entry name" value="NEUTRAL AND BASIC AMINO ACID TRANSPORT PROTEIN RBAT"/>
    <property type="match status" value="1"/>
</dbReference>
<dbReference type="InterPro" id="IPR045857">
    <property type="entry name" value="O16G_dom_2"/>
</dbReference>
<dbReference type="EC" id="3.2.1.20" evidence="2"/>
<keyword evidence="6" id="KW-1185">Reference proteome</keyword>
<feature type="domain" description="Glycosyl hydrolase family 13 catalytic" evidence="4">
    <location>
        <begin position="44"/>
        <end position="383"/>
    </location>
</feature>
<dbReference type="GO" id="GO:0005975">
    <property type="term" value="P:carbohydrate metabolic process"/>
    <property type="evidence" value="ECO:0007669"/>
    <property type="project" value="InterPro"/>
</dbReference>
<gene>
    <name evidence="5" type="ORF">RR46_03617</name>
</gene>
<keyword evidence="3" id="KW-0732">Signal</keyword>
<dbReference type="SMART" id="SM00642">
    <property type="entry name" value="Aamy"/>
    <property type="match status" value="1"/>
</dbReference>
<protein>
    <recommendedName>
        <fullName evidence="2">alpha-glucosidase</fullName>
        <ecNumber evidence="2">3.2.1.20</ecNumber>
    </recommendedName>
</protein>
<dbReference type="Pfam" id="PF00128">
    <property type="entry name" value="Alpha-amylase"/>
    <property type="match status" value="2"/>
</dbReference>
<dbReference type="STRING" id="66420.A0A194Q4X6"/>
<feature type="chain" id="PRO_5008264058" description="alpha-glucosidase" evidence="3">
    <location>
        <begin position="18"/>
        <end position="552"/>
    </location>
</feature>
<dbReference type="EMBL" id="KQ459584">
    <property type="protein sequence ID" value="KPI98465.1"/>
    <property type="molecule type" value="Genomic_DNA"/>
</dbReference>
<proteinExistence type="predicted"/>
<sequence length="552" mass="58127">MQLIALALVLAVGGAGGVGGAGNVGGTGGAGPAERWWSNAVYYRIQVDSFKDINGDGLGDLQGVTKQMSYVRALGADAIILSAISARSSDCTCPGVTNFAEIDDRYGDLNTFKSLIEKTHRLELKVVITLKLEAISVASEWYKLSVARNTGYEDIILWKEAKPDAPVSWNGLNWTWSEDRGAHYAATDNGALLDLCAENTALALSTALCVWLKRGISGVLLNVNRDSECTGKLVKGLAADARSCARSANLETPVIIVELEASPADGALYDYEGNGANSVISNALTSPTRPTGPDLAVAVLTDMFRSPQDMAATWQTSITGGTRIATRYGSEMVDAVNLLALILPGAAIIQQGDELGAADTLLEWVSTADCWPAKGEPSLAPFPWDDTPGAGFTSGQPWLPLATNYRYANAKTEFANELSHVGVVRVAAAMRKSLAMGPHTEIRRLGNALSVLRWGGSGSLLVVVNFGRSQLDVELTNVPGLPPTMTVAASSGGSSLSTGDHVTIDKSLRLGPGDAVLLAGPARHCGGPGPVDKIANKLSEGWQKINKYFSNI</sequence>
<evidence type="ECO:0000256" key="2">
    <source>
        <dbReference type="ARBA" id="ARBA00012741"/>
    </source>
</evidence>
<evidence type="ECO:0000256" key="1">
    <source>
        <dbReference type="ARBA" id="ARBA00001657"/>
    </source>
</evidence>
<dbReference type="Gene3D" id="3.90.400.10">
    <property type="entry name" value="Oligo-1,6-glucosidase, Domain 2"/>
    <property type="match status" value="1"/>
</dbReference>
<evidence type="ECO:0000313" key="6">
    <source>
        <dbReference type="Proteomes" id="UP000053268"/>
    </source>
</evidence>
<dbReference type="GO" id="GO:0004558">
    <property type="term" value="F:alpha-1,4-glucosidase activity"/>
    <property type="evidence" value="ECO:0007669"/>
    <property type="project" value="UniProtKB-EC"/>
</dbReference>